<comment type="caution">
    <text evidence="2">The sequence shown here is derived from an EMBL/GenBank/DDBJ whole genome shotgun (WGS) entry which is preliminary data.</text>
</comment>
<keyword evidence="3" id="KW-1185">Reference proteome</keyword>
<evidence type="ECO:0000313" key="3">
    <source>
        <dbReference type="Proteomes" id="UP000286594"/>
    </source>
</evidence>
<dbReference type="PANTHER" id="PTHR12526">
    <property type="entry name" value="GLYCOSYLTRANSFERASE"/>
    <property type="match status" value="1"/>
</dbReference>
<keyword evidence="2" id="KW-0808">Transferase</keyword>
<feature type="domain" description="Glycosyl transferase family 1" evidence="1">
    <location>
        <begin position="201"/>
        <end position="347"/>
    </location>
</feature>
<dbReference type="Gene3D" id="3.40.50.2000">
    <property type="entry name" value="Glycogen Phosphorylase B"/>
    <property type="match status" value="1"/>
</dbReference>
<sequence length="550" mass="60709">MSKASRNAAIWYASDGYDPGTNGVNGRRMVGESFLKGFFRHADVDEFVSLTQGHSGRKDFALVKDRYAPTKPHRAVFHGQTPQIAPVGTLYFPAPNFSDLCWQRQAFGMNRYSICGLTHTTATQMVMRGFFDLRAGPQAEWDGVICTSRAVRAATVRNIEIAEAFLRNRFGSVPPRPQLPVIPLGINSDDFTADAQARASLREQMKWDEDDIAVVTIARLLPYGKFDPGPLFIALQKAQEQLGKEKRLHFIACGIFGDSHSETVFNNCAQNLMPSVTFHHLPGDDPVCRKQTLSAGDIFAFSIDNIQETFGLSPIEAMAAGLPVVASDWDGMRDTVSPDVGIRVPTRSVGADASQPEAAGYLSGEFSYAQYGNRLSMLTQIDLRQMTEAFVALARDAQMRRRMGAAGMRRVKNEYDWSVIVPKLQDFWEELNSIRLISGNPEGRGSHHNPVGTAPMDIFGNYPTVLANRSDDRMVAVGDAARLKLIFEVRRYDRLGWPAEKMSTLEGALAALIARGASGGTIDELAADLGWNKLTVERCTLFLQKYGLAE</sequence>
<evidence type="ECO:0000259" key="1">
    <source>
        <dbReference type="Pfam" id="PF00534"/>
    </source>
</evidence>
<accession>A0A443LGJ9</accession>
<gene>
    <name evidence="2" type="ORF">EOW65_10360</name>
</gene>
<dbReference type="CDD" id="cd03801">
    <property type="entry name" value="GT4_PimA-like"/>
    <property type="match status" value="1"/>
</dbReference>
<dbReference type="RefSeq" id="WP_128149159.1">
    <property type="nucleotide sequence ID" value="NZ_SAVB01000011.1"/>
</dbReference>
<dbReference type="GO" id="GO:0016757">
    <property type="term" value="F:glycosyltransferase activity"/>
    <property type="evidence" value="ECO:0007669"/>
    <property type="project" value="InterPro"/>
</dbReference>
<dbReference type="OrthoDB" id="9790710at2"/>
<dbReference type="SUPFAM" id="SSF53756">
    <property type="entry name" value="UDP-Glycosyltransferase/glycogen phosphorylase"/>
    <property type="match status" value="1"/>
</dbReference>
<dbReference type="AlphaFoldDB" id="A0A443LGJ9"/>
<evidence type="ECO:0000313" key="2">
    <source>
        <dbReference type="EMBL" id="RWR48314.1"/>
    </source>
</evidence>
<dbReference type="InterPro" id="IPR001296">
    <property type="entry name" value="Glyco_trans_1"/>
</dbReference>
<name>A0A443LGJ9_9RHOB</name>
<organism evidence="2 3">
    <name type="scientific">Paenirhodobacter ferrireducens</name>
    <dbReference type="NCBI Taxonomy" id="1215032"/>
    <lineage>
        <taxon>Bacteria</taxon>
        <taxon>Pseudomonadati</taxon>
        <taxon>Pseudomonadota</taxon>
        <taxon>Alphaproteobacteria</taxon>
        <taxon>Rhodobacterales</taxon>
        <taxon>Rhodobacter group</taxon>
        <taxon>Paenirhodobacter</taxon>
    </lineage>
</organism>
<dbReference type="Pfam" id="PF00534">
    <property type="entry name" value="Glycos_transf_1"/>
    <property type="match status" value="1"/>
</dbReference>
<proteinExistence type="predicted"/>
<reference evidence="2 3" key="1">
    <citation type="submission" date="2019-01" db="EMBL/GenBank/DDBJ databases">
        <title>Sinorhodobacter populi sp. nov. isolated from the symptomatic bark tissue of Populus euramericana canker.</title>
        <authorList>
            <person name="Xu G."/>
        </authorList>
    </citation>
    <scope>NUCLEOTIDE SEQUENCE [LARGE SCALE GENOMIC DNA]</scope>
    <source>
        <strain evidence="2 3">CCTCC AB2012026</strain>
    </source>
</reference>
<protein>
    <submittedName>
        <fullName evidence="2">Glycosyltransferase</fullName>
    </submittedName>
</protein>
<dbReference type="EMBL" id="SAVB01000011">
    <property type="protein sequence ID" value="RWR48314.1"/>
    <property type="molecule type" value="Genomic_DNA"/>
</dbReference>
<dbReference type="Proteomes" id="UP000286594">
    <property type="component" value="Unassembled WGS sequence"/>
</dbReference>